<keyword evidence="2" id="KW-0732">Signal</keyword>
<reference evidence="4" key="1">
    <citation type="submission" date="2023-03" db="EMBL/GenBank/DDBJ databases">
        <authorList>
            <person name="Steffen K."/>
            <person name="Cardenas P."/>
        </authorList>
    </citation>
    <scope>NUCLEOTIDE SEQUENCE</scope>
</reference>
<dbReference type="InterPro" id="IPR050991">
    <property type="entry name" value="ECM_Regulatory_Proteins"/>
</dbReference>
<feature type="domain" description="Fibronectin type-III" evidence="3">
    <location>
        <begin position="259"/>
        <end position="352"/>
    </location>
</feature>
<evidence type="ECO:0000256" key="1">
    <source>
        <dbReference type="ARBA" id="ARBA00022737"/>
    </source>
</evidence>
<evidence type="ECO:0000313" key="4">
    <source>
        <dbReference type="EMBL" id="CAI8032280.1"/>
    </source>
</evidence>
<keyword evidence="5" id="KW-1185">Reference proteome</keyword>
<name>A0AA35SLF5_GEOBA</name>
<dbReference type="InterPro" id="IPR036116">
    <property type="entry name" value="FN3_sf"/>
</dbReference>
<dbReference type="PANTHER" id="PTHR46708:SF2">
    <property type="entry name" value="FIBRONECTIN TYPE-III DOMAIN-CONTAINING PROTEIN"/>
    <property type="match status" value="1"/>
</dbReference>
<organism evidence="4 5">
    <name type="scientific">Geodia barretti</name>
    <name type="common">Barrett's horny sponge</name>
    <dbReference type="NCBI Taxonomy" id="519541"/>
    <lineage>
        <taxon>Eukaryota</taxon>
        <taxon>Metazoa</taxon>
        <taxon>Porifera</taxon>
        <taxon>Demospongiae</taxon>
        <taxon>Heteroscleromorpha</taxon>
        <taxon>Tetractinellida</taxon>
        <taxon>Astrophorina</taxon>
        <taxon>Geodiidae</taxon>
        <taxon>Geodia</taxon>
    </lineage>
</organism>
<feature type="chain" id="PRO_5041430505" description="Fibronectin type-III domain-containing protein" evidence="2">
    <location>
        <begin position="30"/>
        <end position="428"/>
    </location>
</feature>
<dbReference type="Gene3D" id="2.60.40.10">
    <property type="entry name" value="Immunoglobulins"/>
    <property type="match status" value="1"/>
</dbReference>
<dbReference type="EMBL" id="CASHTH010002594">
    <property type="protein sequence ID" value="CAI8032280.1"/>
    <property type="molecule type" value="Genomic_DNA"/>
</dbReference>
<dbReference type="InterPro" id="IPR003961">
    <property type="entry name" value="FN3_dom"/>
</dbReference>
<dbReference type="InterPro" id="IPR013783">
    <property type="entry name" value="Ig-like_fold"/>
</dbReference>
<dbReference type="Pfam" id="PF00041">
    <property type="entry name" value="fn3"/>
    <property type="match status" value="1"/>
</dbReference>
<comment type="caution">
    <text evidence="4">The sequence shown here is derived from an EMBL/GenBank/DDBJ whole genome shotgun (WGS) entry which is preliminary data.</text>
</comment>
<feature type="signal peptide" evidence="2">
    <location>
        <begin position="1"/>
        <end position="29"/>
    </location>
</feature>
<evidence type="ECO:0000256" key="2">
    <source>
        <dbReference type="SAM" id="SignalP"/>
    </source>
</evidence>
<proteinExistence type="predicted"/>
<dbReference type="SUPFAM" id="SSF49265">
    <property type="entry name" value="Fibronectin type III"/>
    <property type="match status" value="1"/>
</dbReference>
<dbReference type="AlphaFoldDB" id="A0AA35SLF5"/>
<dbReference type="PANTHER" id="PTHR46708">
    <property type="entry name" value="TENASCIN"/>
    <property type="match status" value="1"/>
</dbReference>
<dbReference type="PROSITE" id="PS50853">
    <property type="entry name" value="FN3"/>
    <property type="match status" value="1"/>
</dbReference>
<protein>
    <recommendedName>
        <fullName evidence="3">Fibronectin type-III domain-containing protein</fullName>
    </recommendedName>
</protein>
<sequence length="428" mass="45724">MLVVSCSRPRLLLAALLCLCSWMTLTVEGLTITVNNGQISVSNDSMTRISVYDFEFVNSNSDFSRAMRCQSERSVSEVSLTYVCHVGDGDTPIPCVWPEPEYIGFTSLSSCCVTRGWSGRRVVEGGYRVHYLWRRRETPQEGYINCHMINDTNPVLGLYVLYPITEVTAAIEVEAGTLTFRVRCNSTGGRALNMAVSGPNGYNSDISTNIQPIGTPEFLSNDRYTARTEVISSGMVGDVFQCNVTNFASHFSSVTLRAAASTITGLMQTALTTVVVMWTPPPEAAVNGYTVRYRLASGNGGDGTMTVSQGSTSTPINDLTNGETYTFSIAAIASNMLPGVSEEMNITLASPDTPEGVLTAAESSAVTVSWGGVDDVDRYTVTFSMAQGTNQQGLCSTDSHTATLTVDVPSTTVSIAVGGDVGSTVTDS</sequence>
<accession>A0AA35SLF5</accession>
<keyword evidence="1" id="KW-0677">Repeat</keyword>
<evidence type="ECO:0000313" key="5">
    <source>
        <dbReference type="Proteomes" id="UP001174909"/>
    </source>
</evidence>
<dbReference type="Proteomes" id="UP001174909">
    <property type="component" value="Unassembled WGS sequence"/>
</dbReference>
<evidence type="ECO:0000259" key="3">
    <source>
        <dbReference type="PROSITE" id="PS50853"/>
    </source>
</evidence>
<dbReference type="CDD" id="cd00063">
    <property type="entry name" value="FN3"/>
    <property type="match status" value="1"/>
</dbReference>
<gene>
    <name evidence="4" type="ORF">GBAR_LOCUS18259</name>
</gene>